<evidence type="ECO:0000313" key="2">
    <source>
        <dbReference type="EMBL" id="KAL1116063.1"/>
    </source>
</evidence>
<dbReference type="EMBL" id="JBFDAA010000018">
    <property type="protein sequence ID" value="KAL1116063.1"/>
    <property type="molecule type" value="Genomic_DNA"/>
</dbReference>
<feature type="compositionally biased region" description="Basic and acidic residues" evidence="1">
    <location>
        <begin position="523"/>
        <end position="534"/>
    </location>
</feature>
<sequence>MSEDEDDPVVQEIPVYLSHSLADNLYMYQYPVIPAAISSDKCKILKSRIKPEHQEVALEVAIDMNNTNYDSSHGEMIAKSIDKEKPPEARTYPRKIMDRLHLESNRAVLDTNSYCVGVMQGKELHLTPLKGIVSMIPNFLHLNQQKAENEDVVEEKLVRLDLAGDAERAKKSTRANYNIFSRQVAQEPWFTTEFYDIDTPKAQLERSRLISCTNRESLTLSRAGYLDWLVPKEKSNGEEGGANVPLPDRVLSLSVLRQLPLQERVRVTLTEVTAVPLSQLTWVVGPTDQQRVLGCVQQIAVLVQGNWVLRSDLLYPKDTFSPHNGVPAEAMARARDYILHQLNEGKVLERKNLASIVKIPNEELKDIMSRVAILRKNQNWHFRLSPDHEFLTKYPSVVEQQKLLWEAKYNQLVEALSIGAPPAAPARRKRDASAASGSESASRRRKNSSVGSDGECGANTEGDAAGMTLAMAATSAGKGRKKKVPPAVASAGKASGGAKAEPSQTKGRQKKRNEIQVNGECVVKVERNEEDKIVKSNATSKAQKPNMAT</sequence>
<keyword evidence="3" id="KW-1185">Reference proteome</keyword>
<proteinExistence type="predicted"/>
<feature type="compositionally biased region" description="Low complexity" evidence="1">
    <location>
        <begin position="485"/>
        <end position="500"/>
    </location>
</feature>
<dbReference type="InterPro" id="IPR006886">
    <property type="entry name" value="RNA_pol_III_Rpc5"/>
</dbReference>
<evidence type="ECO:0000256" key="1">
    <source>
        <dbReference type="SAM" id="MobiDB-lite"/>
    </source>
</evidence>
<reference evidence="2 3" key="1">
    <citation type="submission" date="2024-07" db="EMBL/GenBank/DDBJ databases">
        <title>Chromosome-level genome assembly of the water stick insect Ranatra chinensis (Heteroptera: Nepidae).</title>
        <authorList>
            <person name="Liu X."/>
        </authorList>
    </citation>
    <scope>NUCLEOTIDE SEQUENCE [LARGE SCALE GENOMIC DNA]</scope>
    <source>
        <strain evidence="2">Cailab_2021Rc</strain>
        <tissue evidence="2">Muscle</tissue>
    </source>
</reference>
<feature type="compositionally biased region" description="Polar residues" evidence="1">
    <location>
        <begin position="536"/>
        <end position="549"/>
    </location>
</feature>
<protein>
    <recommendedName>
        <fullName evidence="4">DNA-directed RNA polymerase III subunit RPC5</fullName>
    </recommendedName>
</protein>
<comment type="caution">
    <text evidence="2">The sequence shown here is derived from an EMBL/GenBank/DDBJ whole genome shotgun (WGS) entry which is preliminary data.</text>
</comment>
<dbReference type="Proteomes" id="UP001558652">
    <property type="component" value="Unassembled WGS sequence"/>
</dbReference>
<gene>
    <name evidence="2" type="ORF">AAG570_005558</name>
</gene>
<dbReference type="PANTHER" id="PTHR12069:SF0">
    <property type="entry name" value="DNA-DIRECTED RNA POLYMERASE III SUBUNIT RPC5"/>
    <property type="match status" value="1"/>
</dbReference>
<organism evidence="2 3">
    <name type="scientific">Ranatra chinensis</name>
    <dbReference type="NCBI Taxonomy" id="642074"/>
    <lineage>
        <taxon>Eukaryota</taxon>
        <taxon>Metazoa</taxon>
        <taxon>Ecdysozoa</taxon>
        <taxon>Arthropoda</taxon>
        <taxon>Hexapoda</taxon>
        <taxon>Insecta</taxon>
        <taxon>Pterygota</taxon>
        <taxon>Neoptera</taxon>
        <taxon>Paraneoptera</taxon>
        <taxon>Hemiptera</taxon>
        <taxon>Heteroptera</taxon>
        <taxon>Panheteroptera</taxon>
        <taxon>Nepomorpha</taxon>
        <taxon>Nepidae</taxon>
        <taxon>Ranatrinae</taxon>
        <taxon>Ranatra</taxon>
    </lineage>
</organism>
<evidence type="ECO:0008006" key="4">
    <source>
        <dbReference type="Google" id="ProtNLM"/>
    </source>
</evidence>
<accession>A0ABD0XY53</accession>
<dbReference type="PANTHER" id="PTHR12069">
    <property type="entry name" value="DNA-DIRECTED RNA POLYMERASES III 80 KDA POLYPEPTIDE RNA POLYMERASE III SUBUNIT 5"/>
    <property type="match status" value="1"/>
</dbReference>
<feature type="region of interest" description="Disordered" evidence="1">
    <location>
        <begin position="475"/>
        <end position="549"/>
    </location>
</feature>
<name>A0ABD0XY53_9HEMI</name>
<dbReference type="AlphaFoldDB" id="A0ABD0XY53"/>
<feature type="region of interest" description="Disordered" evidence="1">
    <location>
        <begin position="422"/>
        <end position="461"/>
    </location>
</feature>
<dbReference type="Pfam" id="PF04801">
    <property type="entry name" value="RPC5"/>
    <property type="match status" value="1"/>
</dbReference>
<evidence type="ECO:0000313" key="3">
    <source>
        <dbReference type="Proteomes" id="UP001558652"/>
    </source>
</evidence>